<comment type="caution">
    <text evidence="1">The sequence shown here is derived from an EMBL/GenBank/DDBJ whole genome shotgun (WGS) entry which is preliminary data.</text>
</comment>
<protein>
    <submittedName>
        <fullName evidence="1">Uncharacterized protein</fullName>
    </submittedName>
</protein>
<dbReference type="EMBL" id="BGPR01071453">
    <property type="protein sequence ID" value="GBO44642.1"/>
    <property type="molecule type" value="Genomic_DNA"/>
</dbReference>
<dbReference type="Gene3D" id="2.10.80.10">
    <property type="entry name" value="Lipase, subunit A"/>
    <property type="match status" value="1"/>
</dbReference>
<dbReference type="OrthoDB" id="6415770at2759"/>
<feature type="non-terminal residue" evidence="1">
    <location>
        <position position="1"/>
    </location>
</feature>
<evidence type="ECO:0000313" key="1">
    <source>
        <dbReference type="EMBL" id="GBO44642.1"/>
    </source>
</evidence>
<dbReference type="AlphaFoldDB" id="A0A4Y2X9P6"/>
<evidence type="ECO:0000313" key="2">
    <source>
        <dbReference type="Proteomes" id="UP000499080"/>
    </source>
</evidence>
<gene>
    <name evidence="1" type="ORF">AVEN_168055_1</name>
</gene>
<organism evidence="1 2">
    <name type="scientific">Araneus ventricosus</name>
    <name type="common">Orbweaver spider</name>
    <name type="synonym">Epeira ventricosa</name>
    <dbReference type="NCBI Taxonomy" id="182803"/>
    <lineage>
        <taxon>Eukaryota</taxon>
        <taxon>Metazoa</taxon>
        <taxon>Ecdysozoa</taxon>
        <taxon>Arthropoda</taxon>
        <taxon>Chelicerata</taxon>
        <taxon>Arachnida</taxon>
        <taxon>Araneae</taxon>
        <taxon>Araneomorphae</taxon>
        <taxon>Entelegynae</taxon>
        <taxon>Araneoidea</taxon>
        <taxon>Araneidae</taxon>
        <taxon>Araneus</taxon>
    </lineage>
</organism>
<sequence length="179" mass="20018">EQLYAGEGKACRTADHCKEDECCVTKQSMWGGCRKFGCPGCPCEPDSEKFHLGDMYLWSCPCSEGLECVAEDIIKNDVDKTEVSRGYEGTSNMEKRNCCIRKQSRFPVGSINGGVSQTPVMEGRRMCDRNGGYHVFGLRAHISVSEVDFTVLPGCCGREGFYFDYHSFSKQKVKAILYN</sequence>
<reference evidence="1 2" key="1">
    <citation type="journal article" date="2019" name="Sci. Rep.">
        <title>Orb-weaving spider Araneus ventricosus genome elucidates the spidroin gene catalogue.</title>
        <authorList>
            <person name="Kono N."/>
            <person name="Nakamura H."/>
            <person name="Ohtoshi R."/>
            <person name="Moran D.A.P."/>
            <person name="Shinohara A."/>
            <person name="Yoshida Y."/>
            <person name="Fujiwara M."/>
            <person name="Mori M."/>
            <person name="Tomita M."/>
            <person name="Arakawa K."/>
        </authorList>
    </citation>
    <scope>NUCLEOTIDE SEQUENCE [LARGE SCALE GENOMIC DNA]</scope>
</reference>
<accession>A0A4Y2X9P6</accession>
<keyword evidence="2" id="KW-1185">Reference proteome</keyword>
<name>A0A4Y2X9P6_ARAVE</name>
<proteinExistence type="predicted"/>
<dbReference type="Proteomes" id="UP000499080">
    <property type="component" value="Unassembled WGS sequence"/>
</dbReference>